<organism evidence="2 3">
    <name type="scientific">Brenneria rubrifaciens</name>
    <dbReference type="NCBI Taxonomy" id="55213"/>
    <lineage>
        <taxon>Bacteria</taxon>
        <taxon>Pseudomonadati</taxon>
        <taxon>Pseudomonadota</taxon>
        <taxon>Gammaproteobacteria</taxon>
        <taxon>Enterobacterales</taxon>
        <taxon>Pectobacteriaceae</taxon>
        <taxon>Brenneria</taxon>
    </lineage>
</organism>
<accession>A0A4P8QRF9</accession>
<feature type="region of interest" description="Disordered" evidence="1">
    <location>
        <begin position="135"/>
        <end position="160"/>
    </location>
</feature>
<dbReference type="RefSeq" id="WP_137714716.1">
    <property type="nucleotide sequence ID" value="NZ_CP034035.1"/>
</dbReference>
<dbReference type="KEGG" id="brb:EH207_14985"/>
<evidence type="ECO:0000313" key="2">
    <source>
        <dbReference type="EMBL" id="QCR09712.1"/>
    </source>
</evidence>
<evidence type="ECO:0000256" key="1">
    <source>
        <dbReference type="SAM" id="MobiDB-lite"/>
    </source>
</evidence>
<protein>
    <submittedName>
        <fullName evidence="2">Uncharacterized protein</fullName>
    </submittedName>
</protein>
<proteinExistence type="predicted"/>
<dbReference type="Proteomes" id="UP000299580">
    <property type="component" value="Chromosome"/>
</dbReference>
<dbReference type="AlphaFoldDB" id="A0A4P8QRF9"/>
<reference evidence="2 3" key="1">
    <citation type="submission" date="2018-11" db="EMBL/GenBank/DDBJ databases">
        <title>Genome sequences of Brenneria nigrifluens and Brenneria rubrifaciens.</title>
        <authorList>
            <person name="Poret-Peterson A.T."/>
            <person name="McClean A.E."/>
            <person name="Kluepfel D.A."/>
        </authorList>
    </citation>
    <scope>NUCLEOTIDE SEQUENCE [LARGE SCALE GENOMIC DNA]</scope>
    <source>
        <strain evidence="2 3">6D370</strain>
    </source>
</reference>
<gene>
    <name evidence="2" type="ORF">EH207_14985</name>
</gene>
<keyword evidence="3" id="KW-1185">Reference proteome</keyword>
<dbReference type="EMBL" id="CP034035">
    <property type="protein sequence ID" value="QCR09712.1"/>
    <property type="molecule type" value="Genomic_DNA"/>
</dbReference>
<sequence>MTFSISTIAQAKWAFSTRRIDPALVAGINADVTAATAGQLILGRVVSIGQHQRIQLVVGRHATLYPGDLVVLPCGARYAPDQFEGVGDLAAGNGYGNIGAGAFRRRAGGEGPGSASGGRYYRGFSGHAAPGSVGTDCLAGGTARQSAPGADARAKHSAPR</sequence>
<dbReference type="OrthoDB" id="145933at2"/>
<name>A0A4P8QRF9_9GAMM</name>
<evidence type="ECO:0000313" key="3">
    <source>
        <dbReference type="Proteomes" id="UP000299580"/>
    </source>
</evidence>